<organism evidence="2 3">
    <name type="scientific">Nocardia halotolerans</name>
    <dbReference type="NCBI Taxonomy" id="1755878"/>
    <lineage>
        <taxon>Bacteria</taxon>
        <taxon>Bacillati</taxon>
        <taxon>Actinomycetota</taxon>
        <taxon>Actinomycetes</taxon>
        <taxon>Mycobacteriales</taxon>
        <taxon>Nocardiaceae</taxon>
        <taxon>Nocardia</taxon>
    </lineage>
</organism>
<protein>
    <submittedName>
        <fullName evidence="2">Uncharacterized protein</fullName>
    </submittedName>
</protein>
<dbReference type="RefSeq" id="WP_378565692.1">
    <property type="nucleotide sequence ID" value="NZ_JBHSDL010000025.1"/>
</dbReference>
<comment type="caution">
    <text evidence="2">The sequence shown here is derived from an EMBL/GenBank/DDBJ whole genome shotgun (WGS) entry which is preliminary data.</text>
</comment>
<feature type="region of interest" description="Disordered" evidence="1">
    <location>
        <begin position="1"/>
        <end position="40"/>
    </location>
</feature>
<proteinExistence type="predicted"/>
<name>A0ABV8VPQ5_9NOCA</name>
<accession>A0ABV8VPQ5</accession>
<reference evidence="3" key="1">
    <citation type="journal article" date="2019" name="Int. J. Syst. Evol. Microbiol.">
        <title>The Global Catalogue of Microorganisms (GCM) 10K type strain sequencing project: providing services to taxonomists for standard genome sequencing and annotation.</title>
        <authorList>
            <consortium name="The Broad Institute Genomics Platform"/>
            <consortium name="The Broad Institute Genome Sequencing Center for Infectious Disease"/>
            <person name="Wu L."/>
            <person name="Ma J."/>
        </authorList>
    </citation>
    <scope>NUCLEOTIDE SEQUENCE [LARGE SCALE GENOMIC DNA]</scope>
    <source>
        <strain evidence="3">IBRC-M 10490</strain>
    </source>
</reference>
<keyword evidence="3" id="KW-1185">Reference proteome</keyword>
<dbReference type="EMBL" id="JBHSDL010000025">
    <property type="protein sequence ID" value="MFC4376623.1"/>
    <property type="molecule type" value="Genomic_DNA"/>
</dbReference>
<feature type="compositionally biased region" description="Gly residues" evidence="1">
    <location>
        <begin position="29"/>
        <end position="40"/>
    </location>
</feature>
<evidence type="ECO:0000313" key="3">
    <source>
        <dbReference type="Proteomes" id="UP001595844"/>
    </source>
</evidence>
<evidence type="ECO:0000313" key="2">
    <source>
        <dbReference type="EMBL" id="MFC4376623.1"/>
    </source>
</evidence>
<dbReference type="Proteomes" id="UP001595844">
    <property type="component" value="Unassembled WGS sequence"/>
</dbReference>
<evidence type="ECO:0000256" key="1">
    <source>
        <dbReference type="SAM" id="MobiDB-lite"/>
    </source>
</evidence>
<gene>
    <name evidence="2" type="ORF">ACFO5K_21235</name>
</gene>
<sequence>MRAAGRRASTTRPATSLEGDETTEQRGGTVDGEGFGEFLW</sequence>